<protein>
    <submittedName>
        <fullName evidence="2">Uncharacterized protein</fullName>
    </submittedName>
</protein>
<accession>A0A9N7YZU4</accession>
<evidence type="ECO:0000313" key="2">
    <source>
        <dbReference type="EMBL" id="CAB1443787.1"/>
    </source>
</evidence>
<feature type="compositionally biased region" description="Low complexity" evidence="1">
    <location>
        <begin position="56"/>
        <end position="71"/>
    </location>
</feature>
<dbReference type="Proteomes" id="UP001153269">
    <property type="component" value="Unassembled WGS sequence"/>
</dbReference>
<dbReference type="EMBL" id="CADEAL010003190">
    <property type="protein sequence ID" value="CAB1443787.1"/>
    <property type="molecule type" value="Genomic_DNA"/>
</dbReference>
<feature type="compositionally biased region" description="Polar residues" evidence="1">
    <location>
        <begin position="116"/>
        <end position="134"/>
    </location>
</feature>
<reference evidence="2" key="1">
    <citation type="submission" date="2020-03" db="EMBL/GenBank/DDBJ databases">
        <authorList>
            <person name="Weist P."/>
        </authorList>
    </citation>
    <scope>NUCLEOTIDE SEQUENCE</scope>
</reference>
<evidence type="ECO:0000313" key="3">
    <source>
        <dbReference type="Proteomes" id="UP001153269"/>
    </source>
</evidence>
<feature type="region of interest" description="Disordered" evidence="1">
    <location>
        <begin position="155"/>
        <end position="177"/>
    </location>
</feature>
<feature type="compositionally biased region" description="Polar residues" evidence="1">
    <location>
        <begin position="37"/>
        <end position="55"/>
    </location>
</feature>
<comment type="caution">
    <text evidence="2">The sequence shown here is derived from an EMBL/GenBank/DDBJ whole genome shotgun (WGS) entry which is preliminary data.</text>
</comment>
<name>A0A9N7YZU4_PLEPL</name>
<sequence>MDTWQVEGRWAEPWRRLGRHLEAEEGLYPPEQDRNSLNDNSGGHSAQMTTYSDSGYQDSSVSYYSNQNVVRSEPRASISRSPRAEGQASGQASSRVLRRMSSLPSRSQSPGGGTAGTVSPSRISLRTSQGSTYDSPILSEPKPLAAVFAGTAMPPSCPSPTSPTGGIQALGLGGIGS</sequence>
<keyword evidence="3" id="KW-1185">Reference proteome</keyword>
<proteinExistence type="predicted"/>
<dbReference type="AlphaFoldDB" id="A0A9N7YZU4"/>
<evidence type="ECO:0000256" key="1">
    <source>
        <dbReference type="SAM" id="MobiDB-lite"/>
    </source>
</evidence>
<feature type="region of interest" description="Disordered" evidence="1">
    <location>
        <begin position="25"/>
        <end position="138"/>
    </location>
</feature>
<gene>
    <name evidence="2" type="ORF">PLEPLA_LOCUS31503</name>
</gene>
<organism evidence="2 3">
    <name type="scientific">Pleuronectes platessa</name>
    <name type="common">European plaice</name>
    <dbReference type="NCBI Taxonomy" id="8262"/>
    <lineage>
        <taxon>Eukaryota</taxon>
        <taxon>Metazoa</taxon>
        <taxon>Chordata</taxon>
        <taxon>Craniata</taxon>
        <taxon>Vertebrata</taxon>
        <taxon>Euteleostomi</taxon>
        <taxon>Actinopterygii</taxon>
        <taxon>Neopterygii</taxon>
        <taxon>Teleostei</taxon>
        <taxon>Neoteleostei</taxon>
        <taxon>Acanthomorphata</taxon>
        <taxon>Carangaria</taxon>
        <taxon>Pleuronectiformes</taxon>
        <taxon>Pleuronectoidei</taxon>
        <taxon>Pleuronectidae</taxon>
        <taxon>Pleuronectes</taxon>
    </lineage>
</organism>